<protein>
    <submittedName>
        <fullName evidence="1">Uncharacterized protein</fullName>
    </submittedName>
</protein>
<gene>
    <name evidence="1" type="ORF">VKT23_012066</name>
</gene>
<dbReference type="Proteomes" id="UP001498398">
    <property type="component" value="Unassembled WGS sequence"/>
</dbReference>
<dbReference type="EMBL" id="JBANRG010000028">
    <property type="protein sequence ID" value="KAK7452668.1"/>
    <property type="molecule type" value="Genomic_DNA"/>
</dbReference>
<comment type="caution">
    <text evidence="1">The sequence shown here is derived from an EMBL/GenBank/DDBJ whole genome shotgun (WGS) entry which is preliminary data.</text>
</comment>
<keyword evidence="2" id="KW-1185">Reference proteome</keyword>
<evidence type="ECO:0000313" key="2">
    <source>
        <dbReference type="Proteomes" id="UP001498398"/>
    </source>
</evidence>
<reference evidence="1 2" key="1">
    <citation type="submission" date="2024-01" db="EMBL/GenBank/DDBJ databases">
        <title>A draft genome for the cacao thread blight pathogen Marasmiellus scandens.</title>
        <authorList>
            <person name="Baruah I.K."/>
            <person name="Leung J."/>
            <person name="Bukari Y."/>
            <person name="Amoako-Attah I."/>
            <person name="Meinhardt L.W."/>
            <person name="Bailey B.A."/>
            <person name="Cohen S.P."/>
        </authorList>
    </citation>
    <scope>NUCLEOTIDE SEQUENCE [LARGE SCALE GENOMIC DNA]</scope>
    <source>
        <strain evidence="1 2">GH-19</strain>
    </source>
</reference>
<accession>A0ABR1J7L1</accession>
<organism evidence="1 2">
    <name type="scientific">Marasmiellus scandens</name>
    <dbReference type="NCBI Taxonomy" id="2682957"/>
    <lineage>
        <taxon>Eukaryota</taxon>
        <taxon>Fungi</taxon>
        <taxon>Dikarya</taxon>
        <taxon>Basidiomycota</taxon>
        <taxon>Agaricomycotina</taxon>
        <taxon>Agaricomycetes</taxon>
        <taxon>Agaricomycetidae</taxon>
        <taxon>Agaricales</taxon>
        <taxon>Marasmiineae</taxon>
        <taxon>Omphalotaceae</taxon>
        <taxon>Marasmiellus</taxon>
    </lineage>
</organism>
<proteinExistence type="predicted"/>
<sequence length="508" mass="56424">MAEASANSLAVTIGTHPAEFKTYLESAGYTVNSFETYTEYTQSAPVSPTVLAAYGEDDALDSSESILNLLNADVVLMFFAPSEQLLETVKSVAKTVLDLPQMKFAEGVPLVVYKIQGLDHYHLTPGFTVQALSSDDVQDDVTKLPPLGKTPRKDKPPAPLSRLLQQAVKVIGSSITHASDAAVQAELRAGTDTLDPPTGTSFVSSTSFTFSGSWYMDELPWINGANVWTAVPENQVQYWDLNWIIYLYTYATNHSPNPNSEFASNGGIVYTVARYGGNLQRSRAPRWFGPWNGEGNSEAECYFIDMFVTEVVETTGLLQTFMQTPQSGNQSGTSFSYDVDFAKQLNLFRDNGKTPFQYQVAYSESYTRDQMMQVSLQPDSQTYQFVEAYKNYYDRWGGGLSNESWWNHGVFDWSDGDYKTCKVLPRDDIPIRGLSVWSSNVGRANLSLGSGCEPIGFKSNTAWGYVRHFSNGLGYMTDDVNLSQGHFTYAPLWGEMYEDFPLDLTFGG</sequence>
<evidence type="ECO:0000313" key="1">
    <source>
        <dbReference type="EMBL" id="KAK7452668.1"/>
    </source>
</evidence>
<name>A0ABR1J7L1_9AGAR</name>